<dbReference type="PROSITE" id="PS50960">
    <property type="entry name" value="HTH_PSQ"/>
    <property type="match status" value="1"/>
</dbReference>
<feature type="compositionally biased region" description="Polar residues" evidence="7">
    <location>
        <begin position="592"/>
        <end position="613"/>
    </location>
</feature>
<dbReference type="Ensembl" id="ENSOSIT00000011279.1">
    <property type="protein sequence ID" value="ENSOSIP00000010619.1"/>
    <property type="gene ID" value="ENSOSIG00000006478.1"/>
</dbReference>
<feature type="region of interest" description="Disordered" evidence="7">
    <location>
        <begin position="577"/>
        <end position="620"/>
    </location>
</feature>
<keyword evidence="2" id="KW-0805">Transcription regulation</keyword>
<feature type="compositionally biased region" description="Pro residues" evidence="7">
    <location>
        <begin position="419"/>
        <end position="435"/>
    </location>
</feature>
<dbReference type="InterPro" id="IPR007889">
    <property type="entry name" value="HTH_Psq"/>
</dbReference>
<dbReference type="Pfam" id="PF05225">
    <property type="entry name" value="HTH_psq"/>
    <property type="match status" value="1"/>
</dbReference>
<dbReference type="SUPFAM" id="SSF46689">
    <property type="entry name" value="Homeodomain-like"/>
    <property type="match status" value="1"/>
</dbReference>
<accession>A0A8C7XCU7</accession>
<dbReference type="GO" id="GO:0006357">
    <property type="term" value="P:regulation of transcription by RNA polymerase II"/>
    <property type="evidence" value="ECO:0007669"/>
    <property type="project" value="TreeGrafter"/>
</dbReference>
<feature type="DNA-binding region" description="H-T-H motif" evidence="6">
    <location>
        <begin position="558"/>
        <end position="578"/>
    </location>
</feature>
<evidence type="ECO:0000256" key="4">
    <source>
        <dbReference type="ARBA" id="ARBA00023163"/>
    </source>
</evidence>
<reference evidence="9" key="2">
    <citation type="submission" date="2025-09" db="UniProtKB">
        <authorList>
            <consortium name="Ensembl"/>
        </authorList>
    </citation>
    <scope>IDENTIFICATION</scope>
</reference>
<keyword evidence="10" id="KW-1185">Reference proteome</keyword>
<evidence type="ECO:0000313" key="9">
    <source>
        <dbReference type="Ensembl" id="ENSOSIP00000010619.1"/>
    </source>
</evidence>
<dbReference type="GeneTree" id="ENSGT00940000162414"/>
<dbReference type="Proteomes" id="UP000694383">
    <property type="component" value="Unplaced"/>
</dbReference>
<dbReference type="Gene3D" id="1.10.10.60">
    <property type="entry name" value="Homeodomain-like"/>
    <property type="match status" value="2"/>
</dbReference>
<proteinExistence type="predicted"/>
<dbReference type="FunFam" id="1.10.10.60:FF:000019">
    <property type="entry name" value="Ligand-dependent corepressor isoform 1"/>
    <property type="match status" value="1"/>
</dbReference>
<evidence type="ECO:0000256" key="1">
    <source>
        <dbReference type="ARBA" id="ARBA00004123"/>
    </source>
</evidence>
<feature type="compositionally biased region" description="Polar residues" evidence="7">
    <location>
        <begin position="261"/>
        <end position="270"/>
    </location>
</feature>
<dbReference type="GO" id="GO:0005634">
    <property type="term" value="C:nucleus"/>
    <property type="evidence" value="ECO:0007669"/>
    <property type="project" value="UniProtKB-SubCell"/>
</dbReference>
<dbReference type="InterPro" id="IPR009057">
    <property type="entry name" value="Homeodomain-like_sf"/>
</dbReference>
<reference evidence="9" key="1">
    <citation type="submission" date="2025-08" db="UniProtKB">
        <authorList>
            <consortium name="Ensembl"/>
        </authorList>
    </citation>
    <scope>IDENTIFICATION</scope>
</reference>
<keyword evidence="4" id="KW-0804">Transcription</keyword>
<feature type="region of interest" description="Disordered" evidence="7">
    <location>
        <begin position="412"/>
        <end position="439"/>
    </location>
</feature>
<feature type="region of interest" description="Disordered" evidence="7">
    <location>
        <begin position="501"/>
        <end position="537"/>
    </location>
</feature>
<sequence length="620" mass="68247">MLLILYYVYFYRPESFVDQKSGETLPPVVDCGHCRSVRLPLLVARPEGERGAGVRMAAVQCSKCTAERKGFRRELDSWRHRLIHCVGFETILEGIYGPMLLKDLSLFVDCEPEEVDDWSPETSRSHCSFCKLLLEKLSDQEAAPTSPLCPPSHYSSCQGPTISDSSHSAQRFLHAVFHKKDVTPDCDSSIPLVAQELMKKMIHQFAVEYASKCTNVNYISRASSPSSEASDAPLDLTVSRTQEEKEDQPEIDGALDLSKRNCATSSSNHKPSGRQHKPEYTERSWELSEGLLSKALKDIRSGRLHEQRAALLYGIPLQTLRQGLDIWAKGSQAILGQLTSASGDFSEGLTSQSLISTLGGEARLVLQKVAAWTEQAEIGGEAEENGDFDFSSSALTLYQPVSLQKTLPHCSSQLRDTLQPPPSPTPSLEPPPPLRIPQVRPISDQNRSILAENFSIADNLYQRTSLTEGTNGLSTASTRSSSLFKLKPPLLAQGCLGSASQLPHGLGPREFPLDESDEGLGCQDKDKQPRKKRGRYRQYDHEMMEEAITMVMAGRMSVSKAQGVYGVPHSTLEYKVKERTGTLKNPPKRKSTNFCSSGSGPITSPANSGNVASSYDAKRL</sequence>
<evidence type="ECO:0000256" key="6">
    <source>
        <dbReference type="PROSITE-ProRule" id="PRU00320"/>
    </source>
</evidence>
<dbReference type="GO" id="GO:0003677">
    <property type="term" value="F:DNA binding"/>
    <property type="evidence" value="ECO:0007669"/>
    <property type="project" value="UniProtKB-UniRule"/>
</dbReference>
<comment type="subcellular location">
    <subcellularLocation>
        <location evidence="1 6">Nucleus</location>
    </subcellularLocation>
</comment>
<evidence type="ECO:0000256" key="5">
    <source>
        <dbReference type="ARBA" id="ARBA00023242"/>
    </source>
</evidence>
<evidence type="ECO:0000259" key="8">
    <source>
        <dbReference type="PROSITE" id="PS50960"/>
    </source>
</evidence>
<dbReference type="PANTHER" id="PTHR21545:SF13">
    <property type="entry name" value="ECDYSONE-INDUCED PROTEIN 93F, ISOFORM C"/>
    <property type="match status" value="1"/>
</dbReference>
<evidence type="ECO:0000256" key="7">
    <source>
        <dbReference type="SAM" id="MobiDB-lite"/>
    </source>
</evidence>
<evidence type="ECO:0000313" key="10">
    <source>
        <dbReference type="Proteomes" id="UP000694383"/>
    </source>
</evidence>
<keyword evidence="5 6" id="KW-0539">Nucleus</keyword>
<dbReference type="AlphaFoldDB" id="A0A8C7XCU7"/>
<feature type="region of interest" description="Disordered" evidence="7">
    <location>
        <begin position="239"/>
        <end position="282"/>
    </location>
</feature>
<organism evidence="9 10">
    <name type="scientific">Oryzias sinensis</name>
    <name type="common">Chinese medaka</name>
    <dbReference type="NCBI Taxonomy" id="183150"/>
    <lineage>
        <taxon>Eukaryota</taxon>
        <taxon>Metazoa</taxon>
        <taxon>Chordata</taxon>
        <taxon>Craniata</taxon>
        <taxon>Vertebrata</taxon>
        <taxon>Euteleostomi</taxon>
        <taxon>Actinopterygii</taxon>
        <taxon>Neopterygii</taxon>
        <taxon>Teleostei</taxon>
        <taxon>Neoteleostei</taxon>
        <taxon>Acanthomorphata</taxon>
        <taxon>Ovalentaria</taxon>
        <taxon>Atherinomorphae</taxon>
        <taxon>Beloniformes</taxon>
        <taxon>Adrianichthyidae</taxon>
        <taxon>Oryziinae</taxon>
        <taxon>Oryzias</taxon>
    </lineage>
</organism>
<evidence type="ECO:0000256" key="2">
    <source>
        <dbReference type="ARBA" id="ARBA00023015"/>
    </source>
</evidence>
<name>A0A8C7XCU7_9TELE</name>
<feature type="domain" description="HTH psq-type" evidence="8">
    <location>
        <begin position="530"/>
        <end position="582"/>
    </location>
</feature>
<protein>
    <submittedName>
        <fullName evidence="9">Ligand dependent nuclear receptor corepressor like</fullName>
    </submittedName>
</protein>
<keyword evidence="3 6" id="KW-0238">DNA-binding</keyword>
<dbReference type="PANTHER" id="PTHR21545">
    <property type="entry name" value="TRANSCRIPTION FACTOR MLR1/2"/>
    <property type="match status" value="1"/>
</dbReference>
<evidence type="ECO:0000256" key="3">
    <source>
        <dbReference type="ARBA" id="ARBA00023125"/>
    </source>
</evidence>